<dbReference type="Pfam" id="PF13338">
    <property type="entry name" value="AbiEi_4"/>
    <property type="match status" value="1"/>
</dbReference>
<evidence type="ECO:0000259" key="1">
    <source>
        <dbReference type="Pfam" id="PF13338"/>
    </source>
</evidence>
<gene>
    <name evidence="2" type="ORF">MiSe_63480</name>
</gene>
<dbReference type="AlphaFoldDB" id="A0AAV3XJ49"/>
<proteinExistence type="predicted"/>
<comment type="caution">
    <text evidence="2">The sequence shown here is derived from an EMBL/GenBank/DDBJ whole genome shotgun (WGS) entry which is preliminary data.</text>
</comment>
<protein>
    <recommendedName>
        <fullName evidence="1">AbiEi antitoxin N-terminal domain-containing protein</fullName>
    </recommendedName>
</protein>
<dbReference type="Proteomes" id="UP001050975">
    <property type="component" value="Unassembled WGS sequence"/>
</dbReference>
<accession>A0AAV3XJ49</accession>
<sequence>MHQMSQSKTGQVLALARQVGVLRPRDVEAHGIHREYLRRLENQGLLFRSGRGLYTLSNSDLTENYSLVAAGKRVPKGIVCLLSALRFHRLTTQAPFEIWLAIDSKARPPKEESLPLRIVYMSGNALTAGVEEHLVSGVTVRVFNIAKTVADCFKYRNKIGLDVALEALRESWRSRCCTMDSLWHYAKICRVANVMRPYLESLT</sequence>
<reference evidence="2" key="1">
    <citation type="submission" date="2019-10" db="EMBL/GenBank/DDBJ databases">
        <title>Draft genome sequece of Microseira wollei NIES-4236.</title>
        <authorList>
            <person name="Yamaguchi H."/>
            <person name="Suzuki S."/>
            <person name="Kawachi M."/>
        </authorList>
    </citation>
    <scope>NUCLEOTIDE SEQUENCE</scope>
    <source>
        <strain evidence="2">NIES-4236</strain>
    </source>
</reference>
<dbReference type="EMBL" id="BLAY01000125">
    <property type="protein sequence ID" value="GET41536.1"/>
    <property type="molecule type" value="Genomic_DNA"/>
</dbReference>
<evidence type="ECO:0000313" key="3">
    <source>
        <dbReference type="Proteomes" id="UP001050975"/>
    </source>
</evidence>
<evidence type="ECO:0000313" key="2">
    <source>
        <dbReference type="EMBL" id="GET41536.1"/>
    </source>
</evidence>
<name>A0AAV3XJ49_9CYAN</name>
<keyword evidence="3" id="KW-1185">Reference proteome</keyword>
<dbReference type="InterPro" id="IPR025159">
    <property type="entry name" value="AbiEi_N"/>
</dbReference>
<feature type="domain" description="AbiEi antitoxin N-terminal" evidence="1">
    <location>
        <begin position="12"/>
        <end position="56"/>
    </location>
</feature>
<organism evidence="2 3">
    <name type="scientific">Microseira wollei NIES-4236</name>
    <dbReference type="NCBI Taxonomy" id="2530354"/>
    <lineage>
        <taxon>Bacteria</taxon>
        <taxon>Bacillati</taxon>
        <taxon>Cyanobacteriota</taxon>
        <taxon>Cyanophyceae</taxon>
        <taxon>Oscillatoriophycideae</taxon>
        <taxon>Aerosakkonematales</taxon>
        <taxon>Aerosakkonemataceae</taxon>
        <taxon>Microseira</taxon>
    </lineage>
</organism>